<keyword evidence="7" id="KW-0472">Membrane</keyword>
<dbReference type="Proteomes" id="UP000677228">
    <property type="component" value="Unassembled WGS sequence"/>
</dbReference>
<keyword evidence="4" id="KW-0418">Kinase</keyword>
<evidence type="ECO:0000256" key="2">
    <source>
        <dbReference type="ARBA" id="ARBA00022679"/>
    </source>
</evidence>
<dbReference type="EMBL" id="CAJOBA010000076">
    <property type="protein sequence ID" value="CAF3501508.1"/>
    <property type="molecule type" value="Genomic_DNA"/>
</dbReference>
<gene>
    <name evidence="10" type="ORF">GPM918_LOCUS3111</name>
    <name evidence="9" type="ORF">OVA965_LOCUS539</name>
    <name evidence="12" type="ORF">SRO942_LOCUS3111</name>
    <name evidence="11" type="ORF">TMI583_LOCUS539</name>
</gene>
<proteinExistence type="predicted"/>
<evidence type="ECO:0000256" key="4">
    <source>
        <dbReference type="ARBA" id="ARBA00022777"/>
    </source>
</evidence>
<feature type="compositionally biased region" description="Polar residues" evidence="6">
    <location>
        <begin position="44"/>
        <end position="53"/>
    </location>
</feature>
<evidence type="ECO:0000313" key="12">
    <source>
        <dbReference type="EMBL" id="CAF3577582.1"/>
    </source>
</evidence>
<evidence type="ECO:0000259" key="8">
    <source>
        <dbReference type="PROSITE" id="PS50011"/>
    </source>
</evidence>
<dbReference type="AlphaFoldDB" id="A0A813S2K9"/>
<feature type="region of interest" description="Disordered" evidence="6">
    <location>
        <begin position="24"/>
        <end position="54"/>
    </location>
</feature>
<feature type="compositionally biased region" description="Low complexity" evidence="6">
    <location>
        <begin position="24"/>
        <end position="43"/>
    </location>
</feature>
<evidence type="ECO:0000256" key="7">
    <source>
        <dbReference type="SAM" id="Phobius"/>
    </source>
</evidence>
<evidence type="ECO:0000313" key="13">
    <source>
        <dbReference type="Proteomes" id="UP000663829"/>
    </source>
</evidence>
<dbReference type="Pfam" id="PF00069">
    <property type="entry name" value="Pkinase"/>
    <property type="match status" value="2"/>
</dbReference>
<dbReference type="GO" id="GO:0005524">
    <property type="term" value="F:ATP binding"/>
    <property type="evidence" value="ECO:0007669"/>
    <property type="project" value="UniProtKB-KW"/>
</dbReference>
<keyword evidence="5" id="KW-0067">ATP-binding</keyword>
<evidence type="ECO:0000256" key="6">
    <source>
        <dbReference type="SAM" id="MobiDB-lite"/>
    </source>
</evidence>
<dbReference type="SUPFAM" id="SSF56112">
    <property type="entry name" value="Protein kinase-like (PK-like)"/>
    <property type="match status" value="1"/>
</dbReference>
<dbReference type="InterPro" id="IPR011009">
    <property type="entry name" value="Kinase-like_dom_sf"/>
</dbReference>
<keyword evidence="7" id="KW-0812">Transmembrane</keyword>
<dbReference type="EMBL" id="CAJNOK010000076">
    <property type="protein sequence ID" value="CAF0727390.1"/>
    <property type="molecule type" value="Genomic_DNA"/>
</dbReference>
<keyword evidence="3" id="KW-0547">Nucleotide-binding</keyword>
<dbReference type="OrthoDB" id="192887at2759"/>
<dbReference type="EMBL" id="CAJOBC010000368">
    <property type="protein sequence ID" value="CAF3577582.1"/>
    <property type="molecule type" value="Genomic_DNA"/>
</dbReference>
<keyword evidence="7" id="KW-1133">Transmembrane helix</keyword>
<dbReference type="InterPro" id="IPR050117">
    <property type="entry name" value="MAPK"/>
</dbReference>
<keyword evidence="13" id="KW-1185">Reference proteome</keyword>
<comment type="caution">
    <text evidence="10">The sequence shown here is derived from an EMBL/GenBank/DDBJ whole genome shotgun (WGS) entry which is preliminary data.</text>
</comment>
<protein>
    <recommendedName>
        <fullName evidence="8">Protein kinase domain-containing protein</fullName>
    </recommendedName>
</protein>
<reference evidence="10" key="1">
    <citation type="submission" date="2021-02" db="EMBL/GenBank/DDBJ databases">
        <authorList>
            <person name="Nowell W R."/>
        </authorList>
    </citation>
    <scope>NUCLEOTIDE SEQUENCE</scope>
</reference>
<evidence type="ECO:0000313" key="11">
    <source>
        <dbReference type="EMBL" id="CAF3501508.1"/>
    </source>
</evidence>
<feature type="domain" description="Protein kinase" evidence="8">
    <location>
        <begin position="54"/>
        <end position="350"/>
    </location>
</feature>
<dbReference type="FunFam" id="3.30.200.20:FF:000961">
    <property type="entry name" value="Mitogen-activated protein kinase"/>
    <property type="match status" value="1"/>
</dbReference>
<evidence type="ECO:0000313" key="9">
    <source>
        <dbReference type="EMBL" id="CAF0727390.1"/>
    </source>
</evidence>
<name>A0A813S2K9_9BILA</name>
<evidence type="ECO:0000256" key="1">
    <source>
        <dbReference type="ARBA" id="ARBA00022527"/>
    </source>
</evidence>
<dbReference type="PANTHER" id="PTHR24055">
    <property type="entry name" value="MITOGEN-ACTIVATED PROTEIN KINASE"/>
    <property type="match status" value="1"/>
</dbReference>
<keyword evidence="2" id="KW-0808">Transferase</keyword>
<dbReference type="GO" id="GO:0004674">
    <property type="term" value="F:protein serine/threonine kinase activity"/>
    <property type="evidence" value="ECO:0007669"/>
    <property type="project" value="UniProtKB-KW"/>
</dbReference>
<dbReference type="PROSITE" id="PS50011">
    <property type="entry name" value="PROTEIN_KINASE_DOM"/>
    <property type="match status" value="1"/>
</dbReference>
<dbReference type="Proteomes" id="UP000681722">
    <property type="component" value="Unassembled WGS sequence"/>
</dbReference>
<sequence>MPHASSKTKEINSNYSKQQYYTTPTSAFSSSSSSASSTTTATTKPQEQQSNSENEPDFLIGYGAFGVIWLVLVLLVYQNHRVHVGVCIFRAVTDPRTSRRVALKKMPNVFQSVIAARRAFREIKMLCTFRHDNILQAVDILQPPGEVDMFNEVYILTELMQIDLHKIIVSQQSLSSDHCKVFLYQILRGTWLSLLLSSSVKRICDFGLARTEELDKQKCMTQEVVTQYYRAPELLLGAHHYSYAIDVWSVGCIFAELLGRRILFQASSPLKQVELIINLLGTPSIDEISTACDGAKSFMLSKTWRAAKINSLLSLSKNVTGDAAQLLSRMLTWDPRKRISTSQALEQSYIHEGRIRYHSCMCRCCYSTQQRRQYTINLEPVRGFRYDDSDENFSNMRQAKEYMHKLLTEFSQANTVPLRLNHDSPLYKSFATSQVAQAHELPPSPVAWDKL</sequence>
<organism evidence="10 13">
    <name type="scientific">Didymodactylos carnosus</name>
    <dbReference type="NCBI Taxonomy" id="1234261"/>
    <lineage>
        <taxon>Eukaryota</taxon>
        <taxon>Metazoa</taxon>
        <taxon>Spiralia</taxon>
        <taxon>Gnathifera</taxon>
        <taxon>Rotifera</taxon>
        <taxon>Eurotatoria</taxon>
        <taxon>Bdelloidea</taxon>
        <taxon>Philodinida</taxon>
        <taxon>Philodinidae</taxon>
        <taxon>Didymodactylos</taxon>
    </lineage>
</organism>
<evidence type="ECO:0000256" key="3">
    <source>
        <dbReference type="ARBA" id="ARBA00022741"/>
    </source>
</evidence>
<feature type="transmembrane region" description="Helical" evidence="7">
    <location>
        <begin position="58"/>
        <end position="77"/>
    </location>
</feature>
<dbReference type="InterPro" id="IPR000719">
    <property type="entry name" value="Prot_kinase_dom"/>
</dbReference>
<dbReference type="Gene3D" id="1.10.510.10">
    <property type="entry name" value="Transferase(Phosphotransferase) domain 1"/>
    <property type="match status" value="2"/>
</dbReference>
<keyword evidence="1" id="KW-0723">Serine/threonine-protein kinase</keyword>
<dbReference type="Proteomes" id="UP000682733">
    <property type="component" value="Unassembled WGS sequence"/>
</dbReference>
<evidence type="ECO:0000313" key="10">
    <source>
        <dbReference type="EMBL" id="CAF0793198.1"/>
    </source>
</evidence>
<dbReference type="Proteomes" id="UP000663829">
    <property type="component" value="Unassembled WGS sequence"/>
</dbReference>
<dbReference type="Gene3D" id="3.30.200.20">
    <property type="entry name" value="Phosphorylase Kinase, domain 1"/>
    <property type="match status" value="1"/>
</dbReference>
<evidence type="ECO:0000256" key="5">
    <source>
        <dbReference type="ARBA" id="ARBA00022840"/>
    </source>
</evidence>
<dbReference type="EMBL" id="CAJNOQ010000368">
    <property type="protein sequence ID" value="CAF0793198.1"/>
    <property type="molecule type" value="Genomic_DNA"/>
</dbReference>
<dbReference type="FunFam" id="1.10.510.10:FF:000624">
    <property type="entry name" value="Mitogen-activated protein kinase"/>
    <property type="match status" value="1"/>
</dbReference>
<accession>A0A813S2K9</accession>